<dbReference type="Proteomes" id="UP000237000">
    <property type="component" value="Unassembled WGS sequence"/>
</dbReference>
<proteinExistence type="predicted"/>
<feature type="region of interest" description="Disordered" evidence="1">
    <location>
        <begin position="24"/>
        <end position="71"/>
    </location>
</feature>
<evidence type="ECO:0000313" key="2">
    <source>
        <dbReference type="EMBL" id="PON76323.1"/>
    </source>
</evidence>
<accession>A0A2P5DSQ0</accession>
<evidence type="ECO:0000256" key="1">
    <source>
        <dbReference type="SAM" id="MobiDB-lite"/>
    </source>
</evidence>
<name>A0A2P5DSQ0_TREOI</name>
<keyword evidence="3" id="KW-1185">Reference proteome</keyword>
<organism evidence="2 3">
    <name type="scientific">Trema orientale</name>
    <name type="common">Charcoal tree</name>
    <name type="synonym">Celtis orientalis</name>
    <dbReference type="NCBI Taxonomy" id="63057"/>
    <lineage>
        <taxon>Eukaryota</taxon>
        <taxon>Viridiplantae</taxon>
        <taxon>Streptophyta</taxon>
        <taxon>Embryophyta</taxon>
        <taxon>Tracheophyta</taxon>
        <taxon>Spermatophyta</taxon>
        <taxon>Magnoliopsida</taxon>
        <taxon>eudicotyledons</taxon>
        <taxon>Gunneridae</taxon>
        <taxon>Pentapetalae</taxon>
        <taxon>rosids</taxon>
        <taxon>fabids</taxon>
        <taxon>Rosales</taxon>
        <taxon>Cannabaceae</taxon>
        <taxon>Trema</taxon>
    </lineage>
</organism>
<comment type="caution">
    <text evidence="2">The sequence shown here is derived from an EMBL/GenBank/DDBJ whole genome shotgun (WGS) entry which is preliminary data.</text>
</comment>
<dbReference type="InParanoid" id="A0A2P5DSQ0"/>
<feature type="compositionally biased region" description="Basic and acidic residues" evidence="1">
    <location>
        <begin position="31"/>
        <end position="71"/>
    </location>
</feature>
<gene>
    <name evidence="2" type="ORF">TorRG33x02_242630</name>
</gene>
<evidence type="ECO:0000313" key="3">
    <source>
        <dbReference type="Proteomes" id="UP000237000"/>
    </source>
</evidence>
<dbReference type="EMBL" id="JXTC01000251">
    <property type="protein sequence ID" value="PON76323.1"/>
    <property type="molecule type" value="Genomic_DNA"/>
</dbReference>
<dbReference type="AlphaFoldDB" id="A0A2P5DSQ0"/>
<reference evidence="3" key="1">
    <citation type="submission" date="2016-06" db="EMBL/GenBank/DDBJ databases">
        <title>Parallel loss of symbiosis genes in relatives of nitrogen-fixing non-legume Parasponia.</title>
        <authorList>
            <person name="Van Velzen R."/>
            <person name="Holmer R."/>
            <person name="Bu F."/>
            <person name="Rutten L."/>
            <person name="Van Zeijl A."/>
            <person name="Liu W."/>
            <person name="Santuari L."/>
            <person name="Cao Q."/>
            <person name="Sharma T."/>
            <person name="Shen D."/>
            <person name="Roswanjaya Y."/>
            <person name="Wardhani T."/>
            <person name="Kalhor M.S."/>
            <person name="Jansen J."/>
            <person name="Van den Hoogen J."/>
            <person name="Gungor B."/>
            <person name="Hartog M."/>
            <person name="Hontelez J."/>
            <person name="Verver J."/>
            <person name="Yang W.-C."/>
            <person name="Schijlen E."/>
            <person name="Repin R."/>
            <person name="Schilthuizen M."/>
            <person name="Schranz E."/>
            <person name="Heidstra R."/>
            <person name="Miyata K."/>
            <person name="Fedorova E."/>
            <person name="Kohlen W."/>
            <person name="Bisseling T."/>
            <person name="Smit S."/>
            <person name="Geurts R."/>
        </authorList>
    </citation>
    <scope>NUCLEOTIDE SEQUENCE [LARGE SCALE GENOMIC DNA]</scope>
    <source>
        <strain evidence="3">cv. RG33-2</strain>
    </source>
</reference>
<protein>
    <submittedName>
        <fullName evidence="2">Uncharacterized protein</fullName>
    </submittedName>
</protein>
<dbReference type="OrthoDB" id="1752047at2759"/>
<sequence>MEEAFFRAKGFVVLEEDNMNYKKSYQTQGKTQERTFSDCGHFDHGYSDKKEKRGRDIRRDESMDNRRNKER</sequence>